<gene>
    <name evidence="2" type="ORF">C446_12594</name>
</gene>
<evidence type="ECO:0000313" key="2">
    <source>
        <dbReference type="EMBL" id="EMA35434.1"/>
    </source>
</evidence>
<name>M0LSQ1_9EURY</name>
<accession>M0LSQ1</accession>
<dbReference type="RefSeq" id="WP_006673424.1">
    <property type="nucleotide sequence ID" value="NZ_AOMA01000124.1"/>
</dbReference>
<dbReference type="PATRIC" id="fig|1227454.3.peg.2577"/>
<feature type="region of interest" description="Disordered" evidence="1">
    <location>
        <begin position="204"/>
        <end position="241"/>
    </location>
</feature>
<proteinExistence type="predicted"/>
<dbReference type="AlphaFoldDB" id="M0LSQ1"/>
<dbReference type="InterPro" id="IPR006311">
    <property type="entry name" value="TAT_signal"/>
</dbReference>
<feature type="region of interest" description="Disordered" evidence="1">
    <location>
        <begin position="29"/>
        <end position="82"/>
    </location>
</feature>
<dbReference type="eggNOG" id="arCOG07538">
    <property type="taxonomic scope" value="Archaea"/>
</dbReference>
<dbReference type="PROSITE" id="PS51257">
    <property type="entry name" value="PROKAR_LIPOPROTEIN"/>
    <property type="match status" value="1"/>
</dbReference>
<feature type="compositionally biased region" description="Acidic residues" evidence="1">
    <location>
        <begin position="228"/>
        <end position="239"/>
    </location>
</feature>
<evidence type="ECO:0000256" key="1">
    <source>
        <dbReference type="SAM" id="MobiDB-lite"/>
    </source>
</evidence>
<feature type="compositionally biased region" description="Acidic residues" evidence="1">
    <location>
        <begin position="32"/>
        <end position="66"/>
    </location>
</feature>
<evidence type="ECO:0000313" key="3">
    <source>
        <dbReference type="Proteomes" id="UP000011607"/>
    </source>
</evidence>
<sequence>MSPDRLRTMNRRRAIQLLGASGAVAVAGCLGGEEEAADENGTEGDETDESRDESADSDEAQEEEADLASLEPTPEGESLSEEDISALVAAFDDQPMNEDQHEVEGEERSYTPRHVWKWVSDETLIGLHFDEPNPEEATELDYITIGQKGLFTEESQPSEEFTHFHQHTADGWEAGHGGDTGDEGYWLTHIAVREIEYPFHDEPIEPQIDYGFMPTPPEEGSEGHETDWETPDSGESDLTDADRDELIDIFDDRWTTGQDDAPHGTPAHVWKWVSEETFVFLHWDEPAVEEAENLIYFGMGVRGQFTTDDIPAGQDEEFTHFHKHEADSWEAGHGGQDPEQWGTWLVHHATRDHEMPWGEVEVGVDREFMPTPTE</sequence>
<dbReference type="OrthoDB" id="163114at2157"/>
<dbReference type="STRING" id="1227454.C446_12594"/>
<protein>
    <submittedName>
        <fullName evidence="2">Uncharacterized protein</fullName>
    </submittedName>
</protein>
<dbReference type="PROSITE" id="PS51318">
    <property type="entry name" value="TAT"/>
    <property type="match status" value="1"/>
</dbReference>
<dbReference type="Proteomes" id="UP000011607">
    <property type="component" value="Unassembled WGS sequence"/>
</dbReference>
<comment type="caution">
    <text evidence="2">The sequence shown here is derived from an EMBL/GenBank/DDBJ whole genome shotgun (WGS) entry which is preliminary data.</text>
</comment>
<keyword evidence="3" id="KW-1185">Reference proteome</keyword>
<reference evidence="2 3" key="1">
    <citation type="journal article" date="2014" name="PLoS Genet.">
        <title>Phylogenetically driven sequencing of extremely halophilic archaea reveals strategies for static and dynamic osmo-response.</title>
        <authorList>
            <person name="Becker E.A."/>
            <person name="Seitzer P.M."/>
            <person name="Tritt A."/>
            <person name="Larsen D."/>
            <person name="Krusor M."/>
            <person name="Yao A.I."/>
            <person name="Wu D."/>
            <person name="Madern D."/>
            <person name="Eisen J.A."/>
            <person name="Darling A.E."/>
            <person name="Facciotti M.T."/>
        </authorList>
    </citation>
    <scope>NUCLEOTIDE SEQUENCE [LARGE SCALE GENOMIC DNA]</scope>
    <source>
        <strain evidence="2 3">JCM 10879</strain>
    </source>
</reference>
<dbReference type="EMBL" id="AOMA01000124">
    <property type="protein sequence ID" value="EMA35434.1"/>
    <property type="molecule type" value="Genomic_DNA"/>
</dbReference>
<organism evidence="2 3">
    <name type="scientific">Halobiforma nitratireducens JCM 10879</name>
    <dbReference type="NCBI Taxonomy" id="1227454"/>
    <lineage>
        <taxon>Archaea</taxon>
        <taxon>Methanobacteriati</taxon>
        <taxon>Methanobacteriota</taxon>
        <taxon>Stenosarchaea group</taxon>
        <taxon>Halobacteria</taxon>
        <taxon>Halobacteriales</taxon>
        <taxon>Natrialbaceae</taxon>
        <taxon>Halobiforma</taxon>
    </lineage>
</organism>